<evidence type="ECO:0000313" key="2">
    <source>
        <dbReference type="Proteomes" id="UP000019487"/>
    </source>
</evidence>
<evidence type="ECO:0000313" key="1">
    <source>
        <dbReference type="EMBL" id="ESZ93206.1"/>
    </source>
</evidence>
<organism evidence="1 2">
    <name type="scientific">Sclerotinia borealis (strain F-4128)</name>
    <dbReference type="NCBI Taxonomy" id="1432307"/>
    <lineage>
        <taxon>Eukaryota</taxon>
        <taxon>Fungi</taxon>
        <taxon>Dikarya</taxon>
        <taxon>Ascomycota</taxon>
        <taxon>Pezizomycotina</taxon>
        <taxon>Leotiomycetes</taxon>
        <taxon>Helotiales</taxon>
        <taxon>Sclerotiniaceae</taxon>
        <taxon>Sclerotinia</taxon>
    </lineage>
</organism>
<dbReference type="HOGENOM" id="CLU_1950113_0_0_1"/>
<dbReference type="STRING" id="1432307.W9CBI1"/>
<dbReference type="Proteomes" id="UP000019487">
    <property type="component" value="Unassembled WGS sequence"/>
</dbReference>
<comment type="caution">
    <text evidence="1">The sequence shown here is derived from an EMBL/GenBank/DDBJ whole genome shotgun (WGS) entry which is preliminary data.</text>
</comment>
<gene>
    <name evidence="1" type="ORF">SBOR_6402</name>
</gene>
<name>W9CBI1_SCLBF</name>
<protein>
    <submittedName>
        <fullName evidence="1">Uncharacterized protein</fullName>
    </submittedName>
</protein>
<dbReference type="AlphaFoldDB" id="W9CBI1"/>
<dbReference type="OrthoDB" id="3556387at2759"/>
<proteinExistence type="predicted"/>
<reference evidence="1 2" key="1">
    <citation type="journal article" date="2014" name="Genome Announc.">
        <title>Draft genome sequence of Sclerotinia borealis, a psychrophilic plant pathogenic fungus.</title>
        <authorList>
            <person name="Mardanov A.V."/>
            <person name="Beletsky A.V."/>
            <person name="Kadnikov V.V."/>
            <person name="Ignatov A.N."/>
            <person name="Ravin N.V."/>
        </authorList>
    </citation>
    <scope>NUCLEOTIDE SEQUENCE [LARGE SCALE GENOMIC DNA]</scope>
    <source>
        <strain evidence="2">F-4157</strain>
    </source>
</reference>
<sequence length="130" mass="12588">MACCPVNSCYLAVAPLANSQCQYVSTNGSSSLNGVATGACAPFGGYGAVVRACGCLVGTNAPGGCGSGCAGSAGIGIGYALNTPLSEMIGGVAKLEGESVCPGTTAYYCPSGQVCKTRDGSAPYCCNGSM</sequence>
<accession>W9CBI1</accession>
<keyword evidence="2" id="KW-1185">Reference proteome</keyword>
<dbReference type="EMBL" id="AYSA01000335">
    <property type="protein sequence ID" value="ESZ93206.1"/>
    <property type="molecule type" value="Genomic_DNA"/>
</dbReference>